<comment type="similarity">
    <text evidence="1">Belongs to the DNA mismatch repair MutS family. MSH3 subfamily.</text>
</comment>
<feature type="region of interest" description="Disordered" evidence="10">
    <location>
        <begin position="33"/>
        <end position="54"/>
    </location>
</feature>
<dbReference type="GO" id="GO:0140664">
    <property type="term" value="F:ATP-dependent DNA damage sensor activity"/>
    <property type="evidence" value="ECO:0007669"/>
    <property type="project" value="InterPro"/>
</dbReference>
<dbReference type="Pfam" id="PF00488">
    <property type="entry name" value="MutS_V"/>
    <property type="match status" value="1"/>
</dbReference>
<dbReference type="PANTHER" id="PTHR11361:SF34">
    <property type="entry name" value="DNA MISMATCH REPAIR PROTEIN MSH1, MITOCHONDRIAL"/>
    <property type="match status" value="1"/>
</dbReference>
<dbReference type="PROSITE" id="PS00486">
    <property type="entry name" value="DNA_MISMATCH_REPAIR_2"/>
    <property type="match status" value="1"/>
</dbReference>
<dbReference type="InterPro" id="IPR017261">
    <property type="entry name" value="DNA_mismatch_repair_MutS/MSH"/>
</dbReference>
<dbReference type="Gene3D" id="3.30.420.110">
    <property type="entry name" value="MutS, connector domain"/>
    <property type="match status" value="1"/>
</dbReference>
<dbReference type="GO" id="GO:0005524">
    <property type="term" value="F:ATP binding"/>
    <property type="evidence" value="ECO:0007669"/>
    <property type="project" value="UniProtKB-KW"/>
</dbReference>
<evidence type="ECO:0000256" key="2">
    <source>
        <dbReference type="ARBA" id="ARBA00022151"/>
    </source>
</evidence>
<dbReference type="OrthoDB" id="10252754at2759"/>
<dbReference type="SUPFAM" id="SSF52540">
    <property type="entry name" value="P-loop containing nucleoside triphosphate hydrolases"/>
    <property type="match status" value="1"/>
</dbReference>
<dbReference type="Pfam" id="PF05188">
    <property type="entry name" value="MutS_II"/>
    <property type="match status" value="1"/>
</dbReference>
<dbReference type="InterPro" id="IPR007696">
    <property type="entry name" value="DNA_mismatch_repair_MutS_core"/>
</dbReference>
<keyword evidence="3" id="KW-0547">Nucleotide-binding</keyword>
<accession>A0A1R1PZP6</accession>
<evidence type="ECO:0000313" key="13">
    <source>
        <dbReference type="Proteomes" id="UP000188320"/>
    </source>
</evidence>
<dbReference type="InterPro" id="IPR045076">
    <property type="entry name" value="MutS"/>
</dbReference>
<keyword evidence="4" id="KW-0227">DNA damage</keyword>
<dbReference type="InterPro" id="IPR007860">
    <property type="entry name" value="DNA_mmatch_repair_MutS_con_dom"/>
</dbReference>
<proteinExistence type="inferred from homology"/>
<evidence type="ECO:0000256" key="9">
    <source>
        <dbReference type="ARBA" id="ARBA00073774"/>
    </source>
</evidence>
<dbReference type="SUPFAM" id="SSF48334">
    <property type="entry name" value="DNA repair protein MutS, domain III"/>
    <property type="match status" value="1"/>
</dbReference>
<dbReference type="Pfam" id="PF05192">
    <property type="entry name" value="MutS_III"/>
    <property type="match status" value="1"/>
</dbReference>
<dbReference type="SUPFAM" id="SSF55271">
    <property type="entry name" value="DNA repair protein MutS, domain I"/>
    <property type="match status" value="1"/>
</dbReference>
<evidence type="ECO:0000259" key="11">
    <source>
        <dbReference type="PROSITE" id="PS00486"/>
    </source>
</evidence>
<dbReference type="PANTHER" id="PTHR11361">
    <property type="entry name" value="DNA MISMATCH REPAIR PROTEIN MUTS FAMILY MEMBER"/>
    <property type="match status" value="1"/>
</dbReference>
<dbReference type="SUPFAM" id="SSF53150">
    <property type="entry name" value="DNA repair protein MutS, domain II"/>
    <property type="match status" value="1"/>
</dbReference>
<dbReference type="GO" id="GO:0030983">
    <property type="term" value="F:mismatched DNA binding"/>
    <property type="evidence" value="ECO:0007669"/>
    <property type="project" value="InterPro"/>
</dbReference>
<keyword evidence="7" id="KW-0234">DNA repair</keyword>
<dbReference type="GO" id="GO:0006298">
    <property type="term" value="P:mismatch repair"/>
    <property type="evidence" value="ECO:0007669"/>
    <property type="project" value="InterPro"/>
</dbReference>
<keyword evidence="6" id="KW-0238">DNA-binding</keyword>
<dbReference type="Proteomes" id="UP000188320">
    <property type="component" value="Unassembled WGS sequence"/>
</dbReference>
<evidence type="ECO:0000256" key="7">
    <source>
        <dbReference type="ARBA" id="ARBA00023204"/>
    </source>
</evidence>
<dbReference type="GO" id="GO:0005634">
    <property type="term" value="C:nucleus"/>
    <property type="evidence" value="ECO:0007669"/>
    <property type="project" value="TreeGrafter"/>
</dbReference>
<dbReference type="Gene3D" id="3.40.50.300">
    <property type="entry name" value="P-loop containing nucleotide triphosphate hydrolases"/>
    <property type="match status" value="1"/>
</dbReference>
<dbReference type="InterPro" id="IPR027417">
    <property type="entry name" value="P-loop_NTPase"/>
</dbReference>
<evidence type="ECO:0000256" key="6">
    <source>
        <dbReference type="ARBA" id="ARBA00023125"/>
    </source>
</evidence>
<dbReference type="PIRSF" id="PIRSF037677">
    <property type="entry name" value="DNA_mis_repair_Msh6"/>
    <property type="match status" value="1"/>
</dbReference>
<protein>
    <recommendedName>
        <fullName evidence="2 9">DNA mismatch repair protein MSH3</fullName>
    </recommendedName>
    <alternativeName>
        <fullName evidence="2 9">DNA mismatch repair protein MSH3</fullName>
    </alternativeName>
</protein>
<dbReference type="FunFam" id="3.40.1170.10:FF:000004">
    <property type="entry name" value="DNA mismatch repair protein"/>
    <property type="match status" value="1"/>
</dbReference>
<sequence length="1022" mass="114291">MKGKKPNLAKKQTILSTYFLKLPSVIKLGDKENGQEGVNLDVPPQRNTDSKSNESVCEIEDDNKEIKENTEFLKRFSFNNEQTEEVAGKKDIIDKIVVDIDNNDIKLEFGVSDREKMGISKIRDCGLNNKNQNKDKRIKLSHNEQSSSRISDMVLSTEFPSQDFIKSNESSYASIKNYELHGSTNMSKNSYKHTSSLERLKDKLLLFDANYLNKARTHEEEGRNHAKGAEMEGNTQNIGAKNKLAIAENSFKALSNKMCDGKFTPLEKQFLEIKGSNKDKLLVVEVGYKFVLFGEDSEIAARVLGIYSTQNQNQNFKTSSFPTHRLMVHVRRLVYAGYKVGIVRQTETVALKEVGDNKSGPFKRALCEVYTKGTFISENGGDETVGSIVCVVDAIRKGVCTVGLVAADLSIGKIIVSEFTDVYSRMELEATLAHLQPAELILSATLSQESTKKCTLFNNSSCRIETMKQLNTKEAISAIIAGLDGLGAFKAIQEVAEDIGPLVTCAAEMLFRYLKQFKLEGLFCSDYGCDKKVFTNFGEKAYMRLDSKSMRSLYIFKADDESESLFDFMDHTKTPMGKRRLFQWLSRPLTSPALISQRQDIIETILVASSKQPTESDKDHTLFTIVNKVKRVLKNTGTDVENALFRIQVSRVVPIEVVKLLKTLKRIIGEVMDENNVIETNNLLLKQITNFKAWEGLYNISSKLLDFMDENAAKSSDWINMFVSHNIEGCGIDGHCYHTQLNQYHHAIDNIKSVWDSEVVGVLGYQLTPKFILGEETNNAQALILTGPNMGGKSTYINTLCTLVIMAHIGSYIPAEHDQALLTPMDAIFTRIGANDDILNSKSTFMVEMEETNYALKNATSQSLIILDELGRGTSSVDGYAIASSVLTYLLDIYRYKPLVVFATHFSQIARFYYENPLYGQVSVCHMSFVTSRSSPNVVPKCATTHPKGHDPDHQSSLQVDKHSSLSGCSYNPEDVVFLYKLVDGVVYSDSYGVFIARMAGIPEQVLRTALDASSELRSKLK</sequence>
<evidence type="ECO:0000256" key="10">
    <source>
        <dbReference type="SAM" id="MobiDB-lite"/>
    </source>
</evidence>
<evidence type="ECO:0000256" key="4">
    <source>
        <dbReference type="ARBA" id="ARBA00022763"/>
    </source>
</evidence>
<evidence type="ECO:0000256" key="8">
    <source>
        <dbReference type="ARBA" id="ARBA00025902"/>
    </source>
</evidence>
<gene>
    <name evidence="12" type="ORF">AX774_g14</name>
</gene>
<dbReference type="InterPro" id="IPR016151">
    <property type="entry name" value="DNA_mismatch_repair_MutS_N"/>
</dbReference>
<keyword evidence="13" id="KW-1185">Reference proteome</keyword>
<organism evidence="12 13">
    <name type="scientific">Zancudomyces culisetae</name>
    <name type="common">Gut fungus</name>
    <name type="synonym">Smittium culisetae</name>
    <dbReference type="NCBI Taxonomy" id="1213189"/>
    <lineage>
        <taxon>Eukaryota</taxon>
        <taxon>Fungi</taxon>
        <taxon>Fungi incertae sedis</taxon>
        <taxon>Zoopagomycota</taxon>
        <taxon>Kickxellomycotina</taxon>
        <taxon>Harpellomycetes</taxon>
        <taxon>Harpellales</taxon>
        <taxon>Legeriomycetaceae</taxon>
        <taxon>Zancudomyces</taxon>
    </lineage>
</organism>
<reference evidence="13" key="1">
    <citation type="submission" date="2017-01" db="EMBL/GenBank/DDBJ databases">
        <authorList>
            <person name="Wang Y."/>
            <person name="White M."/>
            <person name="Kvist S."/>
            <person name="Moncalvo J.-M."/>
        </authorList>
    </citation>
    <scope>NUCLEOTIDE SEQUENCE [LARGE SCALE GENOMIC DNA]</scope>
    <source>
        <strain evidence="13">COL-18-3</strain>
    </source>
</reference>
<dbReference type="InterPro" id="IPR036187">
    <property type="entry name" value="DNA_mismatch_repair_MutS_sf"/>
</dbReference>
<evidence type="ECO:0000256" key="5">
    <source>
        <dbReference type="ARBA" id="ARBA00022840"/>
    </source>
</evidence>
<comment type="caution">
    <text evidence="12">The sequence shown here is derived from an EMBL/GenBank/DDBJ whole genome shotgun (WGS) entry which is preliminary data.</text>
</comment>
<dbReference type="Gene3D" id="3.40.1170.10">
    <property type="entry name" value="DNA repair protein MutS, domain I"/>
    <property type="match status" value="1"/>
</dbReference>
<dbReference type="InterPro" id="IPR036678">
    <property type="entry name" value="MutS_con_dom_sf"/>
</dbReference>
<dbReference type="InterPro" id="IPR000432">
    <property type="entry name" value="DNA_mismatch_repair_MutS_C"/>
</dbReference>
<dbReference type="Gene3D" id="1.10.1420.10">
    <property type="match status" value="1"/>
</dbReference>
<dbReference type="Pfam" id="PF01624">
    <property type="entry name" value="MutS_I"/>
    <property type="match status" value="1"/>
</dbReference>
<evidence type="ECO:0000256" key="3">
    <source>
        <dbReference type="ARBA" id="ARBA00022741"/>
    </source>
</evidence>
<keyword evidence="5" id="KW-0067">ATP-binding</keyword>
<dbReference type="EMBL" id="LSSK01000001">
    <property type="protein sequence ID" value="OMH86426.1"/>
    <property type="molecule type" value="Genomic_DNA"/>
</dbReference>
<comment type="subunit">
    <text evidence="8">Heterodimer consisting of MSH2-MSH3 (MutS beta). Forms a ternary complex with MutL alpha (MLH1-PMS1).</text>
</comment>
<name>A0A1R1PZP6_ZANCU</name>
<evidence type="ECO:0000256" key="1">
    <source>
        <dbReference type="ARBA" id="ARBA00007094"/>
    </source>
</evidence>
<dbReference type="InterPro" id="IPR007695">
    <property type="entry name" value="DNA_mismatch_repair_MutS-lik_N"/>
</dbReference>
<feature type="domain" description="DNA mismatch repair proteins mutS family" evidence="11">
    <location>
        <begin position="863"/>
        <end position="879"/>
    </location>
</feature>
<dbReference type="AlphaFoldDB" id="A0A1R1PZP6"/>
<evidence type="ECO:0000313" key="12">
    <source>
        <dbReference type="EMBL" id="OMH86426.1"/>
    </source>
</evidence>
<dbReference type="SMART" id="SM00534">
    <property type="entry name" value="MUTSac"/>
    <property type="match status" value="1"/>
</dbReference>